<protein>
    <submittedName>
        <fullName evidence="2">Uncharacterized protein</fullName>
    </submittedName>
</protein>
<dbReference type="Proteomes" id="UP000479710">
    <property type="component" value="Unassembled WGS sequence"/>
</dbReference>
<feature type="compositionally biased region" description="Basic and acidic residues" evidence="1">
    <location>
        <begin position="31"/>
        <end position="50"/>
    </location>
</feature>
<accession>A0A6G1CRJ7</accession>
<organism evidence="2 3">
    <name type="scientific">Oryza meyeriana var. granulata</name>
    <dbReference type="NCBI Taxonomy" id="110450"/>
    <lineage>
        <taxon>Eukaryota</taxon>
        <taxon>Viridiplantae</taxon>
        <taxon>Streptophyta</taxon>
        <taxon>Embryophyta</taxon>
        <taxon>Tracheophyta</taxon>
        <taxon>Spermatophyta</taxon>
        <taxon>Magnoliopsida</taxon>
        <taxon>Liliopsida</taxon>
        <taxon>Poales</taxon>
        <taxon>Poaceae</taxon>
        <taxon>BOP clade</taxon>
        <taxon>Oryzoideae</taxon>
        <taxon>Oryzeae</taxon>
        <taxon>Oryzinae</taxon>
        <taxon>Oryza</taxon>
        <taxon>Oryza meyeriana</taxon>
    </lineage>
</organism>
<feature type="region of interest" description="Disordered" evidence="1">
    <location>
        <begin position="29"/>
        <end position="59"/>
    </location>
</feature>
<dbReference type="EMBL" id="SPHZ02000008">
    <property type="protein sequence ID" value="KAF0902766.1"/>
    <property type="molecule type" value="Genomic_DNA"/>
</dbReference>
<proteinExistence type="predicted"/>
<evidence type="ECO:0000313" key="3">
    <source>
        <dbReference type="Proteomes" id="UP000479710"/>
    </source>
</evidence>
<comment type="caution">
    <text evidence="2">The sequence shown here is derived from an EMBL/GenBank/DDBJ whole genome shotgun (WGS) entry which is preliminary data.</text>
</comment>
<gene>
    <name evidence="2" type="ORF">E2562_019097</name>
</gene>
<name>A0A6G1CRJ7_9ORYZ</name>
<dbReference type="AlphaFoldDB" id="A0A6G1CRJ7"/>
<evidence type="ECO:0000256" key="1">
    <source>
        <dbReference type="SAM" id="MobiDB-lite"/>
    </source>
</evidence>
<reference evidence="2 3" key="1">
    <citation type="submission" date="2019-11" db="EMBL/GenBank/DDBJ databases">
        <title>Whole genome sequence of Oryza granulata.</title>
        <authorList>
            <person name="Li W."/>
        </authorList>
    </citation>
    <scope>NUCLEOTIDE SEQUENCE [LARGE SCALE GENOMIC DNA]</scope>
    <source>
        <strain evidence="3">cv. Menghai</strain>
        <tissue evidence="2">Leaf</tissue>
    </source>
</reference>
<evidence type="ECO:0000313" key="2">
    <source>
        <dbReference type="EMBL" id="KAF0902766.1"/>
    </source>
</evidence>
<keyword evidence="3" id="KW-1185">Reference proteome</keyword>
<sequence length="59" mass="6804">MQGPESWRTQQANTWQRLGWTSACAVCRAGSEPRQRKEKGSRSSEQRCQERIGGPRRNK</sequence>